<keyword evidence="1" id="KW-0645">Protease</keyword>
<dbReference type="PANTHER" id="PTHR45980">
    <property type="match status" value="1"/>
</dbReference>
<keyword evidence="6" id="KW-1185">Reference proteome</keyword>
<dbReference type="EMBL" id="QHJQ01000002">
    <property type="protein sequence ID" value="PXA04910.1"/>
    <property type="molecule type" value="Genomic_DNA"/>
</dbReference>
<dbReference type="InterPro" id="IPR036034">
    <property type="entry name" value="PDZ_sf"/>
</dbReference>
<dbReference type="GO" id="GO:0004252">
    <property type="term" value="F:serine-type endopeptidase activity"/>
    <property type="evidence" value="ECO:0007669"/>
    <property type="project" value="InterPro"/>
</dbReference>
<keyword evidence="2" id="KW-0378">Hydrolase</keyword>
<dbReference type="PRINTS" id="PR00834">
    <property type="entry name" value="PROTEASES2C"/>
</dbReference>
<comment type="caution">
    <text evidence="5">The sequence shown here is derived from an EMBL/GenBank/DDBJ whole genome shotgun (WGS) entry which is preliminary data.</text>
</comment>
<dbReference type="Gene3D" id="3.20.190.20">
    <property type="match status" value="1"/>
</dbReference>
<dbReference type="PANTHER" id="PTHR45980:SF9">
    <property type="entry name" value="PROTEASE DO-LIKE 10, MITOCHONDRIAL-RELATED"/>
    <property type="match status" value="1"/>
</dbReference>
<dbReference type="Gene3D" id="2.40.10.120">
    <property type="match status" value="1"/>
</dbReference>
<gene>
    <name evidence="5" type="ORF">DDZ13_02800</name>
</gene>
<evidence type="ECO:0000259" key="4">
    <source>
        <dbReference type="Pfam" id="PF17815"/>
    </source>
</evidence>
<dbReference type="GO" id="GO:0006508">
    <property type="term" value="P:proteolysis"/>
    <property type="evidence" value="ECO:0007669"/>
    <property type="project" value="UniProtKB-KW"/>
</dbReference>
<dbReference type="InterPro" id="IPR046449">
    <property type="entry name" value="DEGP_PDZ_sf"/>
</dbReference>
<dbReference type="AlphaFoldDB" id="A0A317ZHH2"/>
<evidence type="ECO:0000256" key="3">
    <source>
        <dbReference type="ARBA" id="ARBA00022825"/>
    </source>
</evidence>
<dbReference type="InterPro" id="IPR001940">
    <property type="entry name" value="Peptidase_S1C"/>
</dbReference>
<dbReference type="OrthoDB" id="9758917at2"/>
<dbReference type="SUPFAM" id="SSF50494">
    <property type="entry name" value="Trypsin-like serine proteases"/>
    <property type="match status" value="1"/>
</dbReference>
<evidence type="ECO:0000313" key="5">
    <source>
        <dbReference type="EMBL" id="PXA04910.1"/>
    </source>
</evidence>
<dbReference type="Gene3D" id="2.30.42.10">
    <property type="match status" value="1"/>
</dbReference>
<name>A0A317ZHH2_9BACT</name>
<dbReference type="InParanoid" id="A0A317ZHH2"/>
<accession>A0A317ZHH2</accession>
<dbReference type="InterPro" id="IPR041517">
    <property type="entry name" value="DEGP_PDZ"/>
</dbReference>
<dbReference type="RefSeq" id="WP_110130264.1">
    <property type="nucleotide sequence ID" value="NZ_QHJQ01000002.1"/>
</dbReference>
<dbReference type="Proteomes" id="UP000247099">
    <property type="component" value="Unassembled WGS sequence"/>
</dbReference>
<reference evidence="5 6" key="1">
    <citation type="submission" date="2018-05" db="EMBL/GenBank/DDBJ databases">
        <title>Coraliomargarita sinensis sp. nov., isolated from a marine solar saltern.</title>
        <authorList>
            <person name="Zhou L.Y."/>
        </authorList>
    </citation>
    <scope>NUCLEOTIDE SEQUENCE [LARGE SCALE GENOMIC DNA]</scope>
    <source>
        <strain evidence="5 6">WN38</strain>
    </source>
</reference>
<dbReference type="Pfam" id="PF13365">
    <property type="entry name" value="Trypsin_2"/>
    <property type="match status" value="1"/>
</dbReference>
<organism evidence="5 6">
    <name type="scientific">Coraliomargarita sinensis</name>
    <dbReference type="NCBI Taxonomy" id="2174842"/>
    <lineage>
        <taxon>Bacteria</taxon>
        <taxon>Pseudomonadati</taxon>
        <taxon>Verrucomicrobiota</taxon>
        <taxon>Opitutia</taxon>
        <taxon>Puniceicoccales</taxon>
        <taxon>Coraliomargaritaceae</taxon>
        <taxon>Coraliomargarita</taxon>
    </lineage>
</organism>
<protein>
    <submittedName>
        <fullName evidence="5">Peptidase S1</fullName>
    </submittedName>
</protein>
<keyword evidence="3" id="KW-0720">Serine protease</keyword>
<evidence type="ECO:0000256" key="1">
    <source>
        <dbReference type="ARBA" id="ARBA00022670"/>
    </source>
</evidence>
<evidence type="ECO:0000313" key="6">
    <source>
        <dbReference type="Proteomes" id="UP000247099"/>
    </source>
</evidence>
<evidence type="ECO:0000256" key="2">
    <source>
        <dbReference type="ARBA" id="ARBA00022801"/>
    </source>
</evidence>
<proteinExistence type="predicted"/>
<sequence length="482" mass="53882">MHQKPILLIIFFWAFIHIASAGPEQSVVQITNYTQQPDWVEPWRFSPVSGGLGSGFVIEGQRIMTNAHVVSWSKQLIVYRFQDPQPYRATVEYIGHDCDLAVLRVDDPTFFEGIPALEIGELPGVRSVVTTYGYPSGGRQISYTSGVVSRIEVQRYMQPSNRNLLTVQTDAAINPGNSGGPVIQDGKVVGVSFQGKPGLENAGFFIPPVIISHFLEDIADERYDGFPDAGISIVKLTNPAFREALGLPQSNTGARIDSLLHPFPKTHELIRENDVLLEVSGYEVGSDGTILYQGNRVHCSILFDEVQHGESIELKVWRKNEALDIELPLYVNREDRISGNQYEPPPYIIVGGLVFTELSSNYLGSLGRNWRNKISPEILYELIYRNRLGEDEAREKPIVLSKILKHPSNVDFAVGSRSILTELNGSEITNMADFKAALENTEDEFYRFRFLSGAEEALNRADALAADRQLIQQYNIPSAQRL</sequence>
<feature type="domain" description="Protease Do-like PDZ" evidence="4">
    <location>
        <begin position="343"/>
        <end position="479"/>
    </location>
</feature>
<dbReference type="InterPro" id="IPR009003">
    <property type="entry name" value="Peptidase_S1_PA"/>
</dbReference>
<dbReference type="Pfam" id="PF17815">
    <property type="entry name" value="PDZ_3"/>
    <property type="match status" value="1"/>
</dbReference>